<evidence type="ECO:0000313" key="4">
    <source>
        <dbReference type="EMBL" id="HAN27482.1"/>
    </source>
</evidence>
<gene>
    <name evidence="4" type="ORF">DCP75_07140</name>
</gene>
<dbReference type="STRING" id="1121937.GCA_000423125_00378"/>
<keyword evidence="2" id="KW-0274">FAD</keyword>
<dbReference type="SUPFAM" id="SSF51905">
    <property type="entry name" value="FAD/NAD(P)-binding domain"/>
    <property type="match status" value="3"/>
</dbReference>
<reference evidence="4 5" key="1">
    <citation type="journal article" date="2018" name="Nat. Biotechnol.">
        <title>A standardized bacterial taxonomy based on genome phylogeny substantially revises the tree of life.</title>
        <authorList>
            <person name="Parks D.H."/>
            <person name="Chuvochina M."/>
            <person name="Waite D.W."/>
            <person name="Rinke C."/>
            <person name="Skarshewski A."/>
            <person name="Chaumeil P.A."/>
            <person name="Hugenholtz P."/>
        </authorList>
    </citation>
    <scope>NUCLEOTIDE SEQUENCE [LARGE SCALE GENOMIC DNA]</scope>
    <source>
        <strain evidence="4">UBA9158</strain>
    </source>
</reference>
<comment type="caution">
    <text evidence="4">The sequence shown here is derived from an EMBL/GenBank/DDBJ whole genome shotgun (WGS) entry which is preliminary data.</text>
</comment>
<dbReference type="PANTHER" id="PTHR42877:SF4">
    <property type="entry name" value="FAD_NAD(P)-BINDING DOMAIN-CONTAINING PROTEIN-RELATED"/>
    <property type="match status" value="1"/>
</dbReference>
<dbReference type="InterPro" id="IPR051209">
    <property type="entry name" value="FAD-bind_Monooxygenase_sf"/>
</dbReference>
<dbReference type="InterPro" id="IPR036188">
    <property type="entry name" value="FAD/NAD-bd_sf"/>
</dbReference>
<dbReference type="Proteomes" id="UP000259273">
    <property type="component" value="Unassembled WGS sequence"/>
</dbReference>
<evidence type="ECO:0000256" key="1">
    <source>
        <dbReference type="ARBA" id="ARBA00022630"/>
    </source>
</evidence>
<keyword evidence="1" id="KW-0285">Flavoprotein</keyword>
<dbReference type="PANTHER" id="PTHR42877">
    <property type="entry name" value="L-ORNITHINE N(5)-MONOOXYGENASE-RELATED"/>
    <property type="match status" value="1"/>
</dbReference>
<dbReference type="GO" id="GO:0050661">
    <property type="term" value="F:NADP binding"/>
    <property type="evidence" value="ECO:0007669"/>
    <property type="project" value="InterPro"/>
</dbReference>
<protein>
    <submittedName>
        <fullName evidence="4">NAD(P)/FAD-dependent oxidoreductase</fullName>
    </submittedName>
</protein>
<name>A0A3C1KL89_9GAMM</name>
<keyword evidence="3" id="KW-0560">Oxidoreductase</keyword>
<dbReference type="Pfam" id="PF00743">
    <property type="entry name" value="FMO-like"/>
    <property type="match status" value="1"/>
</dbReference>
<accession>A0A3C1KL89</accession>
<evidence type="ECO:0000256" key="2">
    <source>
        <dbReference type="ARBA" id="ARBA00022827"/>
    </source>
</evidence>
<dbReference type="EMBL" id="DMND01000099">
    <property type="protein sequence ID" value="HAN27482.1"/>
    <property type="molecule type" value="Genomic_DNA"/>
</dbReference>
<dbReference type="AlphaFoldDB" id="A0A3C1KL89"/>
<proteinExistence type="predicted"/>
<dbReference type="InterPro" id="IPR020946">
    <property type="entry name" value="Flavin_mOase-like"/>
</dbReference>
<dbReference type="GO" id="GO:0050660">
    <property type="term" value="F:flavin adenine dinucleotide binding"/>
    <property type="evidence" value="ECO:0007669"/>
    <property type="project" value="InterPro"/>
</dbReference>
<dbReference type="Gene3D" id="3.50.50.60">
    <property type="entry name" value="FAD/NAD(P)-binding domain"/>
    <property type="match status" value="2"/>
</dbReference>
<dbReference type="GO" id="GO:0004499">
    <property type="term" value="F:N,N-dimethylaniline monooxygenase activity"/>
    <property type="evidence" value="ECO:0007669"/>
    <property type="project" value="InterPro"/>
</dbReference>
<evidence type="ECO:0000313" key="5">
    <source>
        <dbReference type="Proteomes" id="UP000259273"/>
    </source>
</evidence>
<organism evidence="4 5">
    <name type="scientific">Haliea salexigens</name>
    <dbReference type="NCBI Taxonomy" id="287487"/>
    <lineage>
        <taxon>Bacteria</taxon>
        <taxon>Pseudomonadati</taxon>
        <taxon>Pseudomonadota</taxon>
        <taxon>Gammaproteobacteria</taxon>
        <taxon>Cellvibrionales</taxon>
        <taxon>Halieaceae</taxon>
        <taxon>Haliea</taxon>
    </lineage>
</organism>
<evidence type="ECO:0000256" key="3">
    <source>
        <dbReference type="ARBA" id="ARBA00023002"/>
    </source>
</evidence>
<sequence>MPSHFYSYSFEPTPDWTHRFSYGPEIWAYMNKVADKYEVKRDIHLNCGVTDLKYLGPQWQLTTEHGDVEIFDLVIAATGVLVNPAYPAIKGLDSFAGLQWHSARWREDVSLQGKRVGIIGTGSTACQIVGAIAGEVAHLDVFQRTPHWLNAMPQKKYSATWRFMLRWVPGLQLAIRNFMRWLMEYTFARATLGDEKQQQRVQDACEAFLQEQVPDPELRARLTPDYKATCKRMIMCSDYYPALQQDNVALITDRIAEIVPAGVKTADDKVHELDVLLLATGFQVSDFILPTRVTGENGLELAEFWRDAPRAHRALTFPGFPNFFMLEGPTGVFGNTSLIDISEHQIACVIAIIDRMKQEGVAVVAPKQEAYEAYNRAMSRDIGKSTWATGGCDSWYLDATGTPNIYPWLPQRYREDMLNPDFSEYRFEQLPVAVS</sequence>